<dbReference type="PANTHER" id="PTHR24413">
    <property type="entry name" value="SPECKLE-TYPE POZ PROTEIN"/>
    <property type="match status" value="1"/>
</dbReference>
<accession>A0A4Y2IHT2</accession>
<dbReference type="EMBL" id="BGPR01002649">
    <property type="protein sequence ID" value="GBM76829.1"/>
    <property type="molecule type" value="Genomic_DNA"/>
</dbReference>
<dbReference type="PROSITE" id="PS50097">
    <property type="entry name" value="BTB"/>
    <property type="match status" value="1"/>
</dbReference>
<reference evidence="3 4" key="1">
    <citation type="journal article" date="2019" name="Sci. Rep.">
        <title>Orb-weaving spider Araneus ventricosus genome elucidates the spidroin gene catalogue.</title>
        <authorList>
            <person name="Kono N."/>
            <person name="Nakamura H."/>
            <person name="Ohtoshi R."/>
            <person name="Moran D.A.P."/>
            <person name="Shinohara A."/>
            <person name="Yoshida Y."/>
            <person name="Fujiwara M."/>
            <person name="Mori M."/>
            <person name="Tomita M."/>
            <person name="Arakawa K."/>
        </authorList>
    </citation>
    <scope>NUCLEOTIDE SEQUENCE [LARGE SCALE GENOMIC DNA]</scope>
</reference>
<dbReference type="Gene3D" id="1.25.40.420">
    <property type="match status" value="1"/>
</dbReference>
<evidence type="ECO:0000259" key="2">
    <source>
        <dbReference type="PROSITE" id="PS50144"/>
    </source>
</evidence>
<dbReference type="InterPro" id="IPR008974">
    <property type="entry name" value="TRAF-like"/>
</dbReference>
<sequence length="539" mass="61720">MAPERNEKCFSFTWNIENVSIFSENVDQSIASPSFVVDDLGGTKWFIKIYARLSKKSNESIGVYLCRKKDDSPVVTMKVKYEIAFVRKDGSVLASEMLTSNFERGVGHGFPAFVKREEVFDTKRSIFLPQDTLMVHCRMWKNCESMLQDVRCFARTRLGLEKRSFFWNLENFSTLESEKKCSYLIKSLQNDATMVSIDLFVTGGVNRDEIIRFELSLQDKAIGYLTFKLSLVDASGNKIVCNQKEFWFDWLSRWDSESEIESECEIECENDYETENESETENEIENFSFFFTRQKLLANKKVFLPNDVLSLHWDCKFYKPDALNLNEIEEVQYGFTSTENKISDAENETGETAAHDGNNDKIPHSNSLIDKVKYFYDKKFLCDVQLKTSTTTFQAHKVILSASSSAFETMFSSNMEDEGSDCVNFENLNDDTVRRMLHYIYTSSVDDLTWESATDLYDAANKYAILGLKHICFSYLKNNISTSNALEALLLADKQADGDLKAAVLDYIGKHGKEMGWRVLINANAEVAAEALCHLFFGN</sequence>
<organism evidence="3 4">
    <name type="scientific">Araneus ventricosus</name>
    <name type="common">Orbweaver spider</name>
    <name type="synonym">Epeira ventricosa</name>
    <dbReference type="NCBI Taxonomy" id="182803"/>
    <lineage>
        <taxon>Eukaryota</taxon>
        <taxon>Metazoa</taxon>
        <taxon>Ecdysozoa</taxon>
        <taxon>Arthropoda</taxon>
        <taxon>Chelicerata</taxon>
        <taxon>Arachnida</taxon>
        <taxon>Araneae</taxon>
        <taxon>Araneomorphae</taxon>
        <taxon>Entelegynae</taxon>
        <taxon>Araneoidea</taxon>
        <taxon>Araneidae</taxon>
        <taxon>Araneus</taxon>
    </lineage>
</organism>
<comment type="caution">
    <text evidence="3">The sequence shown here is derived from an EMBL/GenBank/DDBJ whole genome shotgun (WGS) entry which is preliminary data.</text>
</comment>
<protein>
    <submittedName>
        <fullName evidence="3">Speckle-type POZ protein</fullName>
    </submittedName>
</protein>
<dbReference type="SMART" id="SM00225">
    <property type="entry name" value="BTB"/>
    <property type="match status" value="1"/>
</dbReference>
<dbReference type="Pfam" id="PF00651">
    <property type="entry name" value="BTB"/>
    <property type="match status" value="1"/>
</dbReference>
<dbReference type="SMART" id="SM00061">
    <property type="entry name" value="MATH"/>
    <property type="match status" value="1"/>
</dbReference>
<dbReference type="Proteomes" id="UP000499080">
    <property type="component" value="Unassembled WGS sequence"/>
</dbReference>
<evidence type="ECO:0000313" key="3">
    <source>
        <dbReference type="EMBL" id="GBM76829.1"/>
    </source>
</evidence>
<dbReference type="CDD" id="cd18186">
    <property type="entry name" value="BTB_POZ_ZBTB_KLHL-like"/>
    <property type="match status" value="1"/>
</dbReference>
<dbReference type="GO" id="GO:0030163">
    <property type="term" value="P:protein catabolic process"/>
    <property type="evidence" value="ECO:0007669"/>
    <property type="project" value="UniProtKB-ARBA"/>
</dbReference>
<feature type="domain" description="MATH" evidence="2">
    <location>
        <begin position="9"/>
        <end position="139"/>
    </location>
</feature>
<dbReference type="InterPro" id="IPR011333">
    <property type="entry name" value="SKP1/BTB/POZ_sf"/>
</dbReference>
<dbReference type="SUPFAM" id="SSF49599">
    <property type="entry name" value="TRAF domain-like"/>
    <property type="match status" value="1"/>
</dbReference>
<dbReference type="OrthoDB" id="6500957at2759"/>
<feature type="domain" description="BTB" evidence="1">
    <location>
        <begin position="382"/>
        <end position="446"/>
    </location>
</feature>
<gene>
    <name evidence="3" type="primary">spop_65</name>
    <name evidence="3" type="ORF">AVEN_228294_1</name>
</gene>
<proteinExistence type="predicted"/>
<evidence type="ECO:0000259" key="1">
    <source>
        <dbReference type="PROSITE" id="PS50097"/>
    </source>
</evidence>
<dbReference type="AlphaFoldDB" id="A0A4Y2IHT2"/>
<dbReference type="InterPro" id="IPR002083">
    <property type="entry name" value="MATH/TRAF_dom"/>
</dbReference>
<evidence type="ECO:0000313" key="4">
    <source>
        <dbReference type="Proteomes" id="UP000499080"/>
    </source>
</evidence>
<name>A0A4Y2IHT2_ARAVE</name>
<dbReference type="PROSITE" id="PS50144">
    <property type="entry name" value="MATH"/>
    <property type="match status" value="1"/>
</dbReference>
<keyword evidence="4" id="KW-1185">Reference proteome</keyword>
<dbReference type="CDD" id="cd00121">
    <property type="entry name" value="MATH"/>
    <property type="match status" value="1"/>
</dbReference>
<dbReference type="SUPFAM" id="SSF54695">
    <property type="entry name" value="POZ domain"/>
    <property type="match status" value="1"/>
</dbReference>
<dbReference type="Gene3D" id="2.60.210.10">
    <property type="entry name" value="Apoptosis, Tumor Necrosis Factor Receptor Associated Protein 2, Chain A"/>
    <property type="match status" value="1"/>
</dbReference>
<dbReference type="InterPro" id="IPR000210">
    <property type="entry name" value="BTB/POZ_dom"/>
</dbReference>
<dbReference type="Gene3D" id="3.30.710.10">
    <property type="entry name" value="Potassium Channel Kv1.1, Chain A"/>
    <property type="match status" value="1"/>
</dbReference>